<reference evidence="2 3" key="1">
    <citation type="submission" date="2023-03" db="EMBL/GenBank/DDBJ databases">
        <title>WGS of Gossypium arboreum.</title>
        <authorList>
            <person name="Yu D."/>
        </authorList>
    </citation>
    <scope>NUCLEOTIDE SEQUENCE [LARGE SCALE GENOMIC DNA]</scope>
    <source>
        <tissue evidence="2">Leaf</tissue>
    </source>
</reference>
<dbReference type="Gene3D" id="1.10.600.10">
    <property type="entry name" value="Farnesyl Diphosphate Synthase"/>
    <property type="match status" value="1"/>
</dbReference>
<gene>
    <name evidence="2" type="ORF">PVK06_041346</name>
</gene>
<accession>A0ABR0N8S7</accession>
<proteinExistence type="predicted"/>
<evidence type="ECO:0000313" key="2">
    <source>
        <dbReference type="EMBL" id="KAK5786703.1"/>
    </source>
</evidence>
<comment type="caution">
    <text evidence="2">The sequence shown here is derived from an EMBL/GenBank/DDBJ whole genome shotgun (WGS) entry which is preliminary data.</text>
</comment>
<keyword evidence="3" id="KW-1185">Reference proteome</keyword>
<dbReference type="SUPFAM" id="SSF48239">
    <property type="entry name" value="Terpenoid cyclases/Protein prenyltransferases"/>
    <property type="match status" value="1"/>
</dbReference>
<protein>
    <submittedName>
        <fullName evidence="2">Uncharacterized protein</fullName>
    </submittedName>
</protein>
<feature type="region of interest" description="Disordered" evidence="1">
    <location>
        <begin position="1"/>
        <end position="22"/>
    </location>
</feature>
<dbReference type="InterPro" id="IPR008930">
    <property type="entry name" value="Terpenoid_cyclase/PrenylTrfase"/>
</dbReference>
<sequence length="84" mass="9553">MSSSKLPSSTRGSMSNQKRSSANFHPNIWGDIFLSSPTTNVDAKTKLQHEELKEEVRMMIKVAMDEELLYKLRLIDTIKRLGVS</sequence>
<evidence type="ECO:0000256" key="1">
    <source>
        <dbReference type="SAM" id="MobiDB-lite"/>
    </source>
</evidence>
<name>A0ABR0N8S7_GOSAR</name>
<dbReference type="Proteomes" id="UP001358586">
    <property type="component" value="Chromosome 11"/>
</dbReference>
<dbReference type="EMBL" id="JARKNE010000011">
    <property type="protein sequence ID" value="KAK5786703.1"/>
    <property type="molecule type" value="Genomic_DNA"/>
</dbReference>
<dbReference type="InterPro" id="IPR008949">
    <property type="entry name" value="Isoprenoid_synthase_dom_sf"/>
</dbReference>
<organism evidence="2 3">
    <name type="scientific">Gossypium arboreum</name>
    <name type="common">Tree cotton</name>
    <name type="synonym">Gossypium nanking</name>
    <dbReference type="NCBI Taxonomy" id="29729"/>
    <lineage>
        <taxon>Eukaryota</taxon>
        <taxon>Viridiplantae</taxon>
        <taxon>Streptophyta</taxon>
        <taxon>Embryophyta</taxon>
        <taxon>Tracheophyta</taxon>
        <taxon>Spermatophyta</taxon>
        <taxon>Magnoliopsida</taxon>
        <taxon>eudicotyledons</taxon>
        <taxon>Gunneridae</taxon>
        <taxon>Pentapetalae</taxon>
        <taxon>rosids</taxon>
        <taxon>malvids</taxon>
        <taxon>Malvales</taxon>
        <taxon>Malvaceae</taxon>
        <taxon>Malvoideae</taxon>
        <taxon>Gossypium</taxon>
    </lineage>
</organism>
<evidence type="ECO:0000313" key="3">
    <source>
        <dbReference type="Proteomes" id="UP001358586"/>
    </source>
</evidence>